<protein>
    <recommendedName>
        <fullName evidence="1">Tc1-like transposase DDE domain-containing protein</fullName>
    </recommendedName>
</protein>
<dbReference type="Proteomes" id="UP000663843">
    <property type="component" value="Unassembled WGS sequence"/>
</dbReference>
<gene>
    <name evidence="2" type="ORF">RDB_LOCUS166176</name>
</gene>
<dbReference type="Gene3D" id="3.30.420.10">
    <property type="entry name" value="Ribonuclease H-like superfamily/Ribonuclease H"/>
    <property type="match status" value="1"/>
</dbReference>
<dbReference type="Pfam" id="PF13384">
    <property type="entry name" value="HTH_23"/>
    <property type="match status" value="1"/>
</dbReference>
<dbReference type="InterPro" id="IPR036397">
    <property type="entry name" value="RNaseH_sf"/>
</dbReference>
<reference evidence="2" key="1">
    <citation type="submission" date="2021-01" db="EMBL/GenBank/DDBJ databases">
        <authorList>
            <person name="Kaushik A."/>
        </authorList>
    </citation>
    <scope>NUCLEOTIDE SEQUENCE</scope>
    <source>
        <strain evidence="2">AG2-2IIIB</strain>
    </source>
</reference>
<dbReference type="SUPFAM" id="SSF46689">
    <property type="entry name" value="Homeodomain-like"/>
    <property type="match status" value="1"/>
</dbReference>
<dbReference type="InterPro" id="IPR009057">
    <property type="entry name" value="Homeodomain-like_sf"/>
</dbReference>
<evidence type="ECO:0000313" key="3">
    <source>
        <dbReference type="Proteomes" id="UP000663843"/>
    </source>
</evidence>
<dbReference type="InterPro" id="IPR047655">
    <property type="entry name" value="Transpos_IS630-like"/>
</dbReference>
<dbReference type="Pfam" id="PF13358">
    <property type="entry name" value="DDE_3"/>
    <property type="match status" value="1"/>
</dbReference>
<comment type="caution">
    <text evidence="2">The sequence shown here is derived from an EMBL/GenBank/DDBJ whole genome shotgun (WGS) entry which is preliminary data.</text>
</comment>
<evidence type="ECO:0000259" key="1">
    <source>
        <dbReference type="Pfam" id="PF13358"/>
    </source>
</evidence>
<proteinExistence type="predicted"/>
<dbReference type="PANTHER" id="PTHR46564">
    <property type="entry name" value="TRANSPOSASE"/>
    <property type="match status" value="1"/>
</dbReference>
<sequence length="340" mass="38856">MPARTPNQIRAIVIRLLDQGHSVPQTAELTGLTEHTIRAIRQEWSDPTLINARKPSGVLGRPRTLDLGNVWFMTERIHQTPSLYLSEIQEELANVCGVNPSLGTISKTIKRCGITRKKMEKHAKERSEPRRIEYWQHIYQLYNPEQLVTVDESSIDLRTTERQYGYAPLGSRAVEDTPFDRGLRYSILPAMSLDGILALRVIEGSFTTESFKDFIELLLTKMSPYPGPNSVIVMDNARIHRCQETLEMIEAHGMRFIFLPAYSPDCTPIELAFSKIKSSIQRDGDLMRLAMIAARTAEFRPRGDLDYVDPDVLTQIYQHVYSVTASDARGWFRHCNYDVE</sequence>
<dbReference type="EMBL" id="CAJMWT010006962">
    <property type="protein sequence ID" value="CAE6521638.1"/>
    <property type="molecule type" value="Genomic_DNA"/>
</dbReference>
<dbReference type="GO" id="GO:0003676">
    <property type="term" value="F:nucleic acid binding"/>
    <property type="evidence" value="ECO:0007669"/>
    <property type="project" value="InterPro"/>
</dbReference>
<dbReference type="InterPro" id="IPR038717">
    <property type="entry name" value="Tc1-like_DDE_dom"/>
</dbReference>
<dbReference type="PANTHER" id="PTHR46564:SF1">
    <property type="entry name" value="TRANSPOSASE"/>
    <property type="match status" value="1"/>
</dbReference>
<name>A0A8H3HKR9_9AGAM</name>
<organism evidence="2 3">
    <name type="scientific">Rhizoctonia solani</name>
    <dbReference type="NCBI Taxonomy" id="456999"/>
    <lineage>
        <taxon>Eukaryota</taxon>
        <taxon>Fungi</taxon>
        <taxon>Dikarya</taxon>
        <taxon>Basidiomycota</taxon>
        <taxon>Agaricomycotina</taxon>
        <taxon>Agaricomycetes</taxon>
        <taxon>Cantharellales</taxon>
        <taxon>Ceratobasidiaceae</taxon>
        <taxon>Rhizoctonia</taxon>
    </lineage>
</organism>
<accession>A0A8H3HKR9</accession>
<feature type="domain" description="Tc1-like transposase DDE" evidence="1">
    <location>
        <begin position="146"/>
        <end position="282"/>
    </location>
</feature>
<evidence type="ECO:0000313" key="2">
    <source>
        <dbReference type="EMBL" id="CAE6521638.1"/>
    </source>
</evidence>
<dbReference type="AlphaFoldDB" id="A0A8H3HKR9"/>
<dbReference type="NCBIfam" id="NF033545">
    <property type="entry name" value="transpos_IS630"/>
    <property type="match status" value="1"/>
</dbReference>